<gene>
    <name evidence="13" type="primary">cydB</name>
    <name evidence="13" type="ORF">Bravens_00994</name>
</gene>
<dbReference type="EC" id="1.10.3.10" evidence="13"/>
<evidence type="ECO:0000256" key="6">
    <source>
        <dbReference type="ARBA" id="ARBA00022692"/>
    </source>
</evidence>
<evidence type="ECO:0000256" key="2">
    <source>
        <dbReference type="ARBA" id="ARBA00007543"/>
    </source>
</evidence>
<keyword evidence="9 12" id="KW-1133">Transmembrane helix</keyword>
<dbReference type="PIRSF" id="PIRSF000267">
    <property type="entry name" value="Cyt_oxidse_sub2"/>
    <property type="match status" value="1"/>
</dbReference>
<evidence type="ECO:0000256" key="11">
    <source>
        <dbReference type="ARBA" id="ARBA00023136"/>
    </source>
</evidence>
<keyword evidence="3" id="KW-0813">Transport</keyword>
<evidence type="ECO:0000256" key="4">
    <source>
        <dbReference type="ARBA" id="ARBA00022475"/>
    </source>
</evidence>
<keyword evidence="5" id="KW-0349">Heme</keyword>
<dbReference type="RefSeq" id="WP_061941254.1">
    <property type="nucleotide sequence ID" value="NZ_LPXW01000007.1"/>
</dbReference>
<evidence type="ECO:0000256" key="9">
    <source>
        <dbReference type="ARBA" id="ARBA00022989"/>
    </source>
</evidence>
<evidence type="ECO:0000256" key="5">
    <source>
        <dbReference type="ARBA" id="ARBA00022617"/>
    </source>
</evidence>
<comment type="caution">
    <text evidence="13">The sequence shown here is derived from an EMBL/GenBank/DDBJ whole genome shotgun (WGS) entry which is preliminary data.</text>
</comment>
<dbReference type="Pfam" id="PF02322">
    <property type="entry name" value="Cyt_bd_oxida_II"/>
    <property type="match status" value="1"/>
</dbReference>
<feature type="transmembrane region" description="Helical" evidence="12">
    <location>
        <begin position="157"/>
        <end position="180"/>
    </location>
</feature>
<evidence type="ECO:0000313" key="14">
    <source>
        <dbReference type="Proteomes" id="UP000243589"/>
    </source>
</evidence>
<feature type="transmembrane region" description="Helical" evidence="12">
    <location>
        <begin position="83"/>
        <end position="103"/>
    </location>
</feature>
<dbReference type="InterPro" id="IPR003317">
    <property type="entry name" value="Cyt-d_oxidase_su2"/>
</dbReference>
<dbReference type="GO" id="GO:0019646">
    <property type="term" value="P:aerobic electron transport chain"/>
    <property type="evidence" value="ECO:0007669"/>
    <property type="project" value="TreeGrafter"/>
</dbReference>
<keyword evidence="4" id="KW-1003">Cell membrane</keyword>
<dbReference type="NCBIfam" id="TIGR00203">
    <property type="entry name" value="cydB"/>
    <property type="match status" value="1"/>
</dbReference>
<accession>A0A150H785</accession>
<evidence type="ECO:0000256" key="12">
    <source>
        <dbReference type="SAM" id="Phobius"/>
    </source>
</evidence>
<organism evidence="13 14">
    <name type="scientific">Brevibacterium ravenspurgense</name>
    <dbReference type="NCBI Taxonomy" id="479117"/>
    <lineage>
        <taxon>Bacteria</taxon>
        <taxon>Bacillati</taxon>
        <taxon>Actinomycetota</taxon>
        <taxon>Actinomycetes</taxon>
        <taxon>Micrococcales</taxon>
        <taxon>Brevibacteriaceae</taxon>
        <taxon>Brevibacterium</taxon>
    </lineage>
</organism>
<dbReference type="GO" id="GO:0005886">
    <property type="term" value="C:plasma membrane"/>
    <property type="evidence" value="ECO:0007669"/>
    <property type="project" value="UniProtKB-SubCell"/>
</dbReference>
<dbReference type="PANTHER" id="PTHR43141">
    <property type="entry name" value="CYTOCHROME BD2 SUBUNIT II"/>
    <property type="match status" value="1"/>
</dbReference>
<dbReference type="GO" id="GO:0016682">
    <property type="term" value="F:oxidoreductase activity, acting on diphenols and related substances as donors, oxygen as acceptor"/>
    <property type="evidence" value="ECO:0007669"/>
    <property type="project" value="TreeGrafter"/>
</dbReference>
<feature type="transmembrane region" description="Helical" evidence="12">
    <location>
        <begin position="200"/>
        <end position="217"/>
    </location>
</feature>
<evidence type="ECO:0000256" key="10">
    <source>
        <dbReference type="ARBA" id="ARBA00023004"/>
    </source>
</evidence>
<dbReference type="PANTHER" id="PTHR43141:SF5">
    <property type="entry name" value="CYTOCHROME BD-I UBIQUINOL OXIDASE SUBUNIT 2"/>
    <property type="match status" value="1"/>
</dbReference>
<keyword evidence="7" id="KW-0479">Metal-binding</keyword>
<feature type="transmembrane region" description="Helical" evidence="12">
    <location>
        <begin position="115"/>
        <end position="137"/>
    </location>
</feature>
<dbReference type="AlphaFoldDB" id="A0A150H785"/>
<name>A0A150H785_9MICO</name>
<feature type="transmembrane region" description="Helical" evidence="12">
    <location>
        <begin position="294"/>
        <end position="316"/>
    </location>
</feature>
<evidence type="ECO:0000256" key="7">
    <source>
        <dbReference type="ARBA" id="ARBA00022723"/>
    </source>
</evidence>
<dbReference type="GO" id="GO:0046872">
    <property type="term" value="F:metal ion binding"/>
    <property type="evidence" value="ECO:0007669"/>
    <property type="project" value="UniProtKB-KW"/>
</dbReference>
<keyword evidence="11 12" id="KW-0472">Membrane</keyword>
<comment type="subcellular location">
    <subcellularLocation>
        <location evidence="1">Cell membrane</location>
        <topology evidence="1">Multi-pass membrane protein</topology>
    </subcellularLocation>
</comment>
<dbReference type="PATRIC" id="fig|479117.4.peg.993"/>
<evidence type="ECO:0000313" key="13">
    <source>
        <dbReference type="EMBL" id="KXZ57962.1"/>
    </source>
</evidence>
<dbReference type="GO" id="GO:0009055">
    <property type="term" value="F:electron transfer activity"/>
    <property type="evidence" value="ECO:0007669"/>
    <property type="project" value="TreeGrafter"/>
</dbReference>
<evidence type="ECO:0000256" key="3">
    <source>
        <dbReference type="ARBA" id="ARBA00022448"/>
    </source>
</evidence>
<protein>
    <submittedName>
        <fullName evidence="13">Cytochrome bd-I ubiquinol oxidase subunit 2</fullName>
        <ecNumber evidence="13">1.10.3.10</ecNumber>
    </submittedName>
</protein>
<keyword evidence="14" id="KW-1185">Reference proteome</keyword>
<keyword evidence="6 12" id="KW-0812">Transmembrane</keyword>
<dbReference type="Proteomes" id="UP000243589">
    <property type="component" value="Unassembled WGS sequence"/>
</dbReference>
<evidence type="ECO:0000256" key="1">
    <source>
        <dbReference type="ARBA" id="ARBA00004651"/>
    </source>
</evidence>
<evidence type="ECO:0000256" key="8">
    <source>
        <dbReference type="ARBA" id="ARBA00022982"/>
    </source>
</evidence>
<comment type="similarity">
    <text evidence="2">Belongs to the cytochrome ubiquinol oxidase subunit 2 family.</text>
</comment>
<reference evidence="13 14" key="1">
    <citation type="submission" date="2016-01" db="EMBL/GenBank/DDBJ databases">
        <title>Use of Whole Genome Sequencing to ascertain that Brevibacterium massiliense (Roux, Raoult 2009) is a later heterotypic synonym of Brevibacterium ravenspurgense (Mages 2008).</title>
        <authorList>
            <person name="Bernier A.-M."/>
            <person name="Burdz T."/>
            <person name="Huynh C."/>
            <person name="Pachecho A.L."/>
            <person name="Wiebe D."/>
            <person name="Bonner C."/>
            <person name="Bernard K."/>
        </authorList>
    </citation>
    <scope>NUCLEOTIDE SEQUENCE [LARGE SCALE GENOMIC DNA]</scope>
    <source>
        <strain evidence="13 14">CCUG56047</strain>
    </source>
</reference>
<feature type="transmembrane region" description="Helical" evidence="12">
    <location>
        <begin position="251"/>
        <end position="274"/>
    </location>
</feature>
<keyword evidence="13" id="KW-0560">Oxidoreductase</keyword>
<dbReference type="GO" id="GO:0070069">
    <property type="term" value="C:cytochrome complex"/>
    <property type="evidence" value="ECO:0007669"/>
    <property type="project" value="TreeGrafter"/>
</dbReference>
<proteinExistence type="inferred from homology"/>
<feature type="transmembrane region" description="Helical" evidence="12">
    <location>
        <begin position="223"/>
        <end position="242"/>
    </location>
</feature>
<keyword evidence="8" id="KW-0249">Electron transport</keyword>
<dbReference type="EMBL" id="LQQC01000010">
    <property type="protein sequence ID" value="KXZ57962.1"/>
    <property type="molecule type" value="Genomic_DNA"/>
</dbReference>
<feature type="transmembrane region" description="Helical" evidence="12">
    <location>
        <begin position="6"/>
        <end position="25"/>
    </location>
</feature>
<sequence>MEALSTLWFILIAVLWTGYLILDGFDLGAAMMMKTFAKSEKEQRVLLNSFGPVWDGNQVWLLTAGGATFAAFPLWYASLFSALYVPLTLALLALILRAVSIEYRGKVNSQRWRDAWTWCLSLGSATAAFCVGAMLALSTTGMPINDNGDNVGGAFAWVNIYAVVGGLAILGFAYLQGLLFTALKSHGEMRVRARAQAKKLLPLLLLFAAVWVLIVQFKFGNIAGAVIIAVAVLAAVVTWMSIGENTELRAFLFNGVFLAAGVASLFVNIYPRVLPSSIDDSLSLTVTSASSSDYTLGVMLVVTVIFLPIVLGYTVYSYRVFARRIHEKHLPPAHSVPVAIASYHA</sequence>
<keyword evidence="10" id="KW-0408">Iron</keyword>